<proteinExistence type="inferred from homology"/>
<comment type="similarity">
    <text evidence="1">Belongs to the GatC family.</text>
</comment>
<evidence type="ECO:0000313" key="2">
    <source>
        <dbReference type="EMBL" id="OGG21641.1"/>
    </source>
</evidence>
<keyword evidence="1" id="KW-0436">Ligase</keyword>
<keyword evidence="1" id="KW-0547">Nucleotide-binding</keyword>
<dbReference type="SUPFAM" id="SSF141000">
    <property type="entry name" value="Glu-tRNAGln amidotransferase C subunit"/>
    <property type="match status" value="1"/>
</dbReference>
<dbReference type="HAMAP" id="MF_00122">
    <property type="entry name" value="GatC"/>
    <property type="match status" value="1"/>
</dbReference>
<dbReference type="Pfam" id="PF02686">
    <property type="entry name" value="GatC"/>
    <property type="match status" value="1"/>
</dbReference>
<sequence length="104" mass="11639">MKVAVIKIVTSSIIKHIAQLANLDLSDEELKSMSPQFSSILNLVSKIKKLDTTNVSETSQVTGQENVFREDEVDSKRILTQEEALSNAKNKHNGYFVVDAIFEE</sequence>
<comment type="function">
    <text evidence="1">Allows the formation of correctly charged Asn-tRNA(Asn) or Gln-tRNA(Gln) through the transamidation of misacylated Asp-tRNA(Asn) or Glu-tRNA(Gln) in organisms which lack either or both of asparaginyl-tRNA or glutaminyl-tRNA synthetases. The reaction takes place in the presence of glutamine and ATP through an activated phospho-Asp-tRNA(Asn) or phospho-Glu-tRNA(Gln).</text>
</comment>
<dbReference type="AlphaFoldDB" id="A0A1F6AA98"/>
<comment type="caution">
    <text evidence="2">The sequence shown here is derived from an EMBL/GenBank/DDBJ whole genome shotgun (WGS) entry which is preliminary data.</text>
</comment>
<dbReference type="GO" id="GO:0005524">
    <property type="term" value="F:ATP binding"/>
    <property type="evidence" value="ECO:0007669"/>
    <property type="project" value="UniProtKB-KW"/>
</dbReference>
<dbReference type="GO" id="GO:0006412">
    <property type="term" value="P:translation"/>
    <property type="evidence" value="ECO:0007669"/>
    <property type="project" value="UniProtKB-UniRule"/>
</dbReference>
<dbReference type="GO" id="GO:0070681">
    <property type="term" value="P:glutaminyl-tRNAGln biosynthesis via transamidation"/>
    <property type="evidence" value="ECO:0007669"/>
    <property type="project" value="TreeGrafter"/>
</dbReference>
<dbReference type="InterPro" id="IPR003837">
    <property type="entry name" value="GatC"/>
</dbReference>
<dbReference type="Proteomes" id="UP000177092">
    <property type="component" value="Unassembled WGS sequence"/>
</dbReference>
<dbReference type="EC" id="6.3.5.-" evidence="1"/>
<gene>
    <name evidence="1" type="primary">gatC</name>
    <name evidence="2" type="ORF">A3D03_04565</name>
</gene>
<dbReference type="GO" id="GO:0050567">
    <property type="term" value="F:glutaminyl-tRNA synthase (glutamine-hydrolyzing) activity"/>
    <property type="evidence" value="ECO:0007669"/>
    <property type="project" value="UniProtKB-UniRule"/>
</dbReference>
<organism evidence="2 3">
    <name type="scientific">Candidatus Gottesmanbacteria bacterium RIFCSPHIGHO2_02_FULL_40_13</name>
    <dbReference type="NCBI Taxonomy" id="1798384"/>
    <lineage>
        <taxon>Bacteria</taxon>
        <taxon>Candidatus Gottesmaniibacteriota</taxon>
    </lineage>
</organism>
<evidence type="ECO:0000313" key="3">
    <source>
        <dbReference type="Proteomes" id="UP000177092"/>
    </source>
</evidence>
<accession>A0A1F6AA98</accession>
<dbReference type="STRING" id="1798384.A3D03_04565"/>
<dbReference type="InterPro" id="IPR036113">
    <property type="entry name" value="Asp/Glu-ADT_sf_sub_c"/>
</dbReference>
<reference evidence="2 3" key="1">
    <citation type="journal article" date="2016" name="Nat. Commun.">
        <title>Thousands of microbial genomes shed light on interconnected biogeochemical processes in an aquifer system.</title>
        <authorList>
            <person name="Anantharaman K."/>
            <person name="Brown C.T."/>
            <person name="Hug L.A."/>
            <person name="Sharon I."/>
            <person name="Castelle C.J."/>
            <person name="Probst A.J."/>
            <person name="Thomas B.C."/>
            <person name="Singh A."/>
            <person name="Wilkins M.J."/>
            <person name="Karaoz U."/>
            <person name="Brodie E.L."/>
            <person name="Williams K.H."/>
            <person name="Hubbard S.S."/>
            <person name="Banfield J.F."/>
        </authorList>
    </citation>
    <scope>NUCLEOTIDE SEQUENCE [LARGE SCALE GENOMIC DNA]</scope>
</reference>
<dbReference type="PANTHER" id="PTHR15004:SF0">
    <property type="entry name" value="GLUTAMYL-TRNA(GLN) AMIDOTRANSFERASE SUBUNIT C, MITOCHONDRIAL"/>
    <property type="match status" value="1"/>
</dbReference>
<dbReference type="EMBL" id="MFJN01000019">
    <property type="protein sequence ID" value="OGG21641.1"/>
    <property type="molecule type" value="Genomic_DNA"/>
</dbReference>
<keyword evidence="1" id="KW-0067">ATP-binding</keyword>
<dbReference type="Gene3D" id="1.10.20.60">
    <property type="entry name" value="Glu-tRNAGln amidotransferase C subunit, N-terminal domain"/>
    <property type="match status" value="1"/>
</dbReference>
<comment type="subunit">
    <text evidence="1">Heterotrimer of A, B and C subunits.</text>
</comment>
<keyword evidence="1" id="KW-0648">Protein biosynthesis</keyword>
<comment type="catalytic activity">
    <reaction evidence="1">
        <text>L-aspartyl-tRNA(Asn) + L-glutamine + ATP + H2O = L-asparaginyl-tRNA(Asn) + L-glutamate + ADP + phosphate + 2 H(+)</text>
        <dbReference type="Rhea" id="RHEA:14513"/>
        <dbReference type="Rhea" id="RHEA-COMP:9674"/>
        <dbReference type="Rhea" id="RHEA-COMP:9677"/>
        <dbReference type="ChEBI" id="CHEBI:15377"/>
        <dbReference type="ChEBI" id="CHEBI:15378"/>
        <dbReference type="ChEBI" id="CHEBI:29985"/>
        <dbReference type="ChEBI" id="CHEBI:30616"/>
        <dbReference type="ChEBI" id="CHEBI:43474"/>
        <dbReference type="ChEBI" id="CHEBI:58359"/>
        <dbReference type="ChEBI" id="CHEBI:78515"/>
        <dbReference type="ChEBI" id="CHEBI:78516"/>
        <dbReference type="ChEBI" id="CHEBI:456216"/>
    </reaction>
</comment>
<comment type="catalytic activity">
    <reaction evidence="1">
        <text>L-glutamyl-tRNA(Gln) + L-glutamine + ATP + H2O = L-glutaminyl-tRNA(Gln) + L-glutamate + ADP + phosphate + H(+)</text>
        <dbReference type="Rhea" id="RHEA:17521"/>
        <dbReference type="Rhea" id="RHEA-COMP:9681"/>
        <dbReference type="Rhea" id="RHEA-COMP:9684"/>
        <dbReference type="ChEBI" id="CHEBI:15377"/>
        <dbReference type="ChEBI" id="CHEBI:15378"/>
        <dbReference type="ChEBI" id="CHEBI:29985"/>
        <dbReference type="ChEBI" id="CHEBI:30616"/>
        <dbReference type="ChEBI" id="CHEBI:43474"/>
        <dbReference type="ChEBI" id="CHEBI:58359"/>
        <dbReference type="ChEBI" id="CHEBI:78520"/>
        <dbReference type="ChEBI" id="CHEBI:78521"/>
        <dbReference type="ChEBI" id="CHEBI:456216"/>
    </reaction>
</comment>
<protein>
    <recommendedName>
        <fullName evidence="1">Aspartyl/glutamyl-tRNA(Asn/Gln) amidotransferase subunit C</fullName>
        <shortName evidence="1">Asp/Glu-ADT subunit C</shortName>
        <ecNumber evidence="1">6.3.5.-</ecNumber>
    </recommendedName>
</protein>
<dbReference type="PANTHER" id="PTHR15004">
    <property type="entry name" value="GLUTAMYL-TRNA(GLN) AMIDOTRANSFERASE SUBUNIT C, MITOCHONDRIAL"/>
    <property type="match status" value="1"/>
</dbReference>
<dbReference type="NCBIfam" id="TIGR00135">
    <property type="entry name" value="gatC"/>
    <property type="match status" value="1"/>
</dbReference>
<dbReference type="GO" id="GO:0006450">
    <property type="term" value="P:regulation of translational fidelity"/>
    <property type="evidence" value="ECO:0007669"/>
    <property type="project" value="InterPro"/>
</dbReference>
<name>A0A1F6AA98_9BACT</name>
<evidence type="ECO:0000256" key="1">
    <source>
        <dbReference type="HAMAP-Rule" id="MF_00122"/>
    </source>
</evidence>
<dbReference type="GO" id="GO:0050566">
    <property type="term" value="F:asparaginyl-tRNA synthase (glutamine-hydrolyzing) activity"/>
    <property type="evidence" value="ECO:0007669"/>
    <property type="project" value="RHEA"/>
</dbReference>